<dbReference type="Ensembl" id="ENSSFOT00015082886.1">
    <property type="protein sequence ID" value="ENSSFOP00015063622.1"/>
    <property type="gene ID" value="ENSSFOG00015022610.2"/>
</dbReference>
<evidence type="ECO:0000259" key="10">
    <source>
        <dbReference type="PROSITE" id="PS51465"/>
    </source>
</evidence>
<evidence type="ECO:0000256" key="2">
    <source>
        <dbReference type="ARBA" id="ARBA00009657"/>
    </source>
</evidence>
<comment type="subcellular location">
    <subcellularLocation>
        <location evidence="1 8">Cell membrane</location>
        <topology evidence="1 8">Multi-pass membrane protein</topology>
    </subcellularLocation>
</comment>
<feature type="transmembrane region" description="Helical" evidence="8">
    <location>
        <begin position="420"/>
        <end position="440"/>
    </location>
</feature>
<keyword evidence="12" id="KW-1185">Reference proteome</keyword>
<evidence type="ECO:0000256" key="1">
    <source>
        <dbReference type="ARBA" id="ARBA00004651"/>
    </source>
</evidence>
<keyword evidence="8" id="KW-0406">Ion transport</keyword>
<dbReference type="InterPro" id="IPR004156">
    <property type="entry name" value="OATP"/>
</dbReference>
<feature type="transmembrane region" description="Helical" evidence="8">
    <location>
        <begin position="388"/>
        <end position="408"/>
    </location>
</feature>
<reference evidence="11" key="3">
    <citation type="submission" date="2025-09" db="UniProtKB">
        <authorList>
            <consortium name="Ensembl"/>
        </authorList>
    </citation>
    <scope>IDENTIFICATION</scope>
</reference>
<evidence type="ECO:0000256" key="4">
    <source>
        <dbReference type="ARBA" id="ARBA00022692"/>
    </source>
</evidence>
<feature type="transmembrane region" description="Helical" evidence="8">
    <location>
        <begin position="63"/>
        <end position="85"/>
    </location>
</feature>
<dbReference type="InterPro" id="IPR002350">
    <property type="entry name" value="Kazal_dom"/>
</dbReference>
<evidence type="ECO:0000313" key="11">
    <source>
        <dbReference type="Ensembl" id="ENSSFOP00015063622.1"/>
    </source>
</evidence>
<feature type="transmembrane region" description="Helical" evidence="8">
    <location>
        <begin position="627"/>
        <end position="647"/>
    </location>
</feature>
<evidence type="ECO:0000256" key="5">
    <source>
        <dbReference type="ARBA" id="ARBA00022989"/>
    </source>
</evidence>
<dbReference type="GO" id="GO:0043252">
    <property type="term" value="P:sodium-independent organic anion transport"/>
    <property type="evidence" value="ECO:0007669"/>
    <property type="project" value="TreeGrafter"/>
</dbReference>
<evidence type="ECO:0000256" key="8">
    <source>
        <dbReference type="RuleBase" id="RU362056"/>
    </source>
</evidence>
<feature type="domain" description="Kazal-like" evidence="10">
    <location>
        <begin position="455"/>
        <end position="515"/>
    </location>
</feature>
<feature type="transmembrane region" description="Helical" evidence="8">
    <location>
        <begin position="198"/>
        <end position="225"/>
    </location>
</feature>
<dbReference type="GO" id="GO:0015125">
    <property type="term" value="F:bile acid transmembrane transporter activity"/>
    <property type="evidence" value="ECO:0007669"/>
    <property type="project" value="TreeGrafter"/>
</dbReference>
<comment type="similarity">
    <text evidence="2 8">Belongs to the organo anion transporter (TC 2.A.60) family.</text>
</comment>
<gene>
    <name evidence="11" type="primary">SLCO2B1</name>
    <name evidence="11" type="synonym">slco2b1</name>
</gene>
<organism evidence="11 12">
    <name type="scientific">Scleropages formosus</name>
    <name type="common">Asian bonytongue</name>
    <name type="synonym">Osteoglossum formosum</name>
    <dbReference type="NCBI Taxonomy" id="113540"/>
    <lineage>
        <taxon>Eukaryota</taxon>
        <taxon>Metazoa</taxon>
        <taxon>Chordata</taxon>
        <taxon>Craniata</taxon>
        <taxon>Vertebrata</taxon>
        <taxon>Euteleostomi</taxon>
        <taxon>Actinopterygii</taxon>
        <taxon>Neopterygii</taxon>
        <taxon>Teleostei</taxon>
        <taxon>Osteoglossocephala</taxon>
        <taxon>Osteoglossomorpha</taxon>
        <taxon>Osteoglossiformes</taxon>
        <taxon>Osteoglossidae</taxon>
        <taxon>Scleropages</taxon>
    </lineage>
</organism>
<feature type="transmembrane region" description="Helical" evidence="8">
    <location>
        <begin position="349"/>
        <end position="368"/>
    </location>
</feature>
<reference evidence="11 12" key="1">
    <citation type="submission" date="2019-04" db="EMBL/GenBank/DDBJ databases">
        <authorList>
            <consortium name="Wellcome Sanger Institute Data Sharing"/>
        </authorList>
    </citation>
    <scope>NUCLEOTIDE SEQUENCE [LARGE SCALE GENOMIC DNA]</scope>
</reference>
<evidence type="ECO:0000256" key="3">
    <source>
        <dbReference type="ARBA" id="ARBA00022475"/>
    </source>
</evidence>
<dbReference type="SUPFAM" id="SSF100895">
    <property type="entry name" value="Kazal-type serine protease inhibitors"/>
    <property type="match status" value="1"/>
</dbReference>
<accession>A0A8D0CF04</accession>
<feature type="transmembrane region" description="Helical" evidence="8">
    <location>
        <begin position="20"/>
        <end position="43"/>
    </location>
</feature>
<dbReference type="NCBIfam" id="TIGR00805">
    <property type="entry name" value="oat"/>
    <property type="match status" value="1"/>
</dbReference>
<dbReference type="AlphaFoldDB" id="A0A8D0CF04"/>
<feature type="transmembrane region" description="Helical" evidence="8">
    <location>
        <begin position="163"/>
        <end position="186"/>
    </location>
</feature>
<dbReference type="Pfam" id="PF07648">
    <property type="entry name" value="Kazal_2"/>
    <property type="match status" value="1"/>
</dbReference>
<name>A0A8D0CF04_SCLFO</name>
<dbReference type="InterPro" id="IPR036058">
    <property type="entry name" value="Kazal_dom_sf"/>
</dbReference>
<keyword evidence="5 8" id="KW-1133">Transmembrane helix</keyword>
<evidence type="ECO:0000256" key="7">
    <source>
        <dbReference type="ARBA" id="ARBA00023157"/>
    </source>
</evidence>
<keyword evidence="4 8" id="KW-0812">Transmembrane</keyword>
<feature type="transmembrane region" description="Helical" evidence="8">
    <location>
        <begin position="92"/>
        <end position="113"/>
    </location>
</feature>
<keyword evidence="6 8" id="KW-0472">Membrane</keyword>
<proteinExistence type="inferred from homology"/>
<dbReference type="GO" id="GO:0015347">
    <property type="term" value="F:sodium-independent organic anion transmembrane transporter activity"/>
    <property type="evidence" value="ECO:0007669"/>
    <property type="project" value="TreeGrafter"/>
</dbReference>
<dbReference type="SUPFAM" id="SSF103473">
    <property type="entry name" value="MFS general substrate transporter"/>
    <property type="match status" value="2"/>
</dbReference>
<dbReference type="PANTHER" id="PTHR11388:SF87">
    <property type="entry name" value="SOLUTE CARRIER ORGANIC ANION TRANSPORTER FAMILY MEMBER 2B1"/>
    <property type="match status" value="1"/>
</dbReference>
<feature type="compositionally biased region" description="Basic and acidic residues" evidence="9">
    <location>
        <begin position="654"/>
        <end position="663"/>
    </location>
</feature>
<feature type="region of interest" description="Disordered" evidence="9">
    <location>
        <begin position="654"/>
        <end position="686"/>
    </location>
</feature>
<evidence type="ECO:0000256" key="9">
    <source>
        <dbReference type="SAM" id="MobiDB-lite"/>
    </source>
</evidence>
<dbReference type="GO" id="GO:0006811">
    <property type="term" value="P:monoatomic ion transport"/>
    <property type="evidence" value="ECO:0007669"/>
    <property type="project" value="UniProtKB-KW"/>
</dbReference>
<feature type="transmembrane region" description="Helical" evidence="8">
    <location>
        <begin position="245"/>
        <end position="269"/>
    </location>
</feature>
<dbReference type="GO" id="GO:0006693">
    <property type="term" value="P:prostaglandin metabolic process"/>
    <property type="evidence" value="ECO:0007669"/>
    <property type="project" value="Ensembl"/>
</dbReference>
<dbReference type="Gene3D" id="1.20.1250.20">
    <property type="entry name" value="MFS general substrate transporter like domains"/>
    <property type="match status" value="2"/>
</dbReference>
<dbReference type="PANTHER" id="PTHR11388">
    <property type="entry name" value="ORGANIC ANION TRANSPORTER"/>
    <property type="match status" value="1"/>
</dbReference>
<dbReference type="GO" id="GO:0016323">
    <property type="term" value="C:basolateral plasma membrane"/>
    <property type="evidence" value="ECO:0007669"/>
    <property type="project" value="TreeGrafter"/>
</dbReference>
<dbReference type="InterPro" id="IPR036259">
    <property type="entry name" value="MFS_trans_sf"/>
</dbReference>
<dbReference type="PROSITE" id="PS51465">
    <property type="entry name" value="KAZAL_2"/>
    <property type="match status" value="1"/>
</dbReference>
<keyword evidence="3" id="KW-1003">Cell membrane</keyword>
<reference evidence="11" key="2">
    <citation type="submission" date="2025-08" db="UniProtKB">
        <authorList>
            <consortium name="Ensembl"/>
        </authorList>
    </citation>
    <scope>IDENTIFICATION</scope>
</reference>
<dbReference type="GO" id="GO:0016324">
    <property type="term" value="C:apical plasma membrane"/>
    <property type="evidence" value="ECO:0007669"/>
    <property type="project" value="TreeGrafter"/>
</dbReference>
<feature type="transmembrane region" description="Helical" evidence="8">
    <location>
        <begin position="585"/>
        <end position="607"/>
    </location>
</feature>
<dbReference type="OrthoDB" id="5062115at2759"/>
<keyword evidence="7" id="KW-1015">Disulfide bond</keyword>
<feature type="compositionally biased region" description="Basic and acidic residues" evidence="9">
    <location>
        <begin position="673"/>
        <end position="686"/>
    </location>
</feature>
<keyword evidence="8" id="KW-0813">Transport</keyword>
<evidence type="ECO:0000313" key="12">
    <source>
        <dbReference type="Proteomes" id="UP000694397"/>
    </source>
</evidence>
<protein>
    <recommendedName>
        <fullName evidence="8">Solute carrier organic anion transporter family member</fullName>
    </recommendedName>
</protein>
<feature type="transmembrane region" description="Helical" evidence="8">
    <location>
        <begin position="537"/>
        <end position="564"/>
    </location>
</feature>
<evidence type="ECO:0000256" key="6">
    <source>
        <dbReference type="ARBA" id="ARBA00023136"/>
    </source>
</evidence>
<dbReference type="GO" id="GO:0071425">
    <property type="term" value="P:hematopoietic stem cell proliferation"/>
    <property type="evidence" value="ECO:0007669"/>
    <property type="project" value="Ensembl"/>
</dbReference>
<dbReference type="Proteomes" id="UP000694397">
    <property type="component" value="Chromosome 4"/>
</dbReference>
<dbReference type="Pfam" id="PF03137">
    <property type="entry name" value="OATP"/>
    <property type="match status" value="1"/>
</dbReference>
<sequence>ILIMLFEADSTGLKSMAIMLFPLQFFVFCHGLLQLAQLLVSGYLKGSISTIEKRYGFSSQKSGLVACFNEVGNTALIVFVSYFGSRVHRPRWIGLGALVASLAVFLMALPHFLSGPYQYSHSISNNMDKDSALYHATDKSHLKMSPQNCTQQESSTNQEVLPIMLMGQLLLGIGGVPIQPFGISYIDDYASKRNSPLYLGIMFAVTVIGPAGGFMLGSLLLRFYVDFDKLAPHEIELDTGDPRWVGAWWLGFLLAGGLLFLTSLPYLFFPRKMPKESFRITSVQINADVLTYCLSAKETGDGATEPQSEKMIQNRKDPVPSTSYAEDLSMVKFLKAFPKIVLRTLKNPIYLLVVLAQVNLSAMVAGLATFMSKFIEQQFSKTASVSNMIIGGVNIPVAMLGIMAGGGIMRRLCMSVKTSALMCTAMVFTAVLFGIPLLFLGCSTQNIAGVYPSSYKPEPACHLNCSCDDQAFNPVCGSDGVEFRSPCHAGCCMRNFKEVTCAGLSPILQNYTNCKCIGANGSGFAVPGSCGTGCAHLFLPFVVLCALTGFVASLVQTPSFMMILRTVKPEDKSFALGIQFMMFRVLAFMPGPVLYGSAIDTTCILWAKKCNKNTSCRYYNLDHFRQRFLGLQVFFLFGAFVCFLLTLRKIKGSEPLDSEENKPNRLPLISKPSKSEENEKMCKSEA</sequence>
<dbReference type="GeneTree" id="ENSGT01150000286901"/>